<dbReference type="OrthoDB" id="1466667at2"/>
<gene>
    <name evidence="1" type="ORF">JCM15093_226</name>
</gene>
<organism evidence="1 2">
    <name type="scientific">Bacteroides graminisolvens DSM 19988 = JCM 15093</name>
    <dbReference type="NCBI Taxonomy" id="1121097"/>
    <lineage>
        <taxon>Bacteria</taxon>
        <taxon>Pseudomonadati</taxon>
        <taxon>Bacteroidota</taxon>
        <taxon>Bacteroidia</taxon>
        <taxon>Bacteroidales</taxon>
        <taxon>Bacteroidaceae</taxon>
        <taxon>Bacteroides</taxon>
    </lineage>
</organism>
<dbReference type="STRING" id="1121097.GCA_000428125_00325"/>
<keyword evidence="1" id="KW-0131">Cell cycle</keyword>
<dbReference type="RefSeq" id="WP_024995388.1">
    <property type="nucleotide sequence ID" value="NZ_ATZI01000001.1"/>
</dbReference>
<dbReference type="EMBL" id="BAJS01000001">
    <property type="protein sequence ID" value="GAK35149.1"/>
    <property type="molecule type" value="Genomic_DNA"/>
</dbReference>
<evidence type="ECO:0000313" key="2">
    <source>
        <dbReference type="Proteomes" id="UP000027601"/>
    </source>
</evidence>
<sequence>MIKRILLSLIMLLLIAYLVVAVTAFNKRPADRICSDMELAIKDSVNAGFITRQEIATLMHRKGIYPVGKKMDRIHTKSLERELNKHPLIDRAECYKTPSNKLCIEITQRVPVLRIMSNNGENYYIDNKGNIMPPESKCVAHLAIVTGEVEKSFATRYLHKFGVFLQQNDFWNAQVEQINVLPGKEIELVPRVGNHIVYLGKIDNFEEKLSRLRLFYEKALNQVGWNKYSRINLEFNNQIICTKRDSTDTARPQVKL</sequence>
<dbReference type="eggNOG" id="COG1589">
    <property type="taxonomic scope" value="Bacteria"/>
</dbReference>
<comment type="caution">
    <text evidence="1">The sequence shown here is derived from an EMBL/GenBank/DDBJ whole genome shotgun (WGS) entry which is preliminary data.</text>
</comment>
<keyword evidence="2" id="KW-1185">Reference proteome</keyword>
<keyword evidence="1" id="KW-0132">Cell division</keyword>
<name>A0A069D4R4_9BACE</name>
<reference evidence="1 2" key="1">
    <citation type="journal article" date="2015" name="Microbes Environ.">
        <title>Distribution and evolution of nitrogen fixation genes in the phylum bacteroidetes.</title>
        <authorList>
            <person name="Inoue J."/>
            <person name="Oshima K."/>
            <person name="Suda W."/>
            <person name="Sakamoto M."/>
            <person name="Iino T."/>
            <person name="Noda S."/>
            <person name="Hongoh Y."/>
            <person name="Hattori M."/>
            <person name="Ohkuma M."/>
        </authorList>
    </citation>
    <scope>NUCLEOTIDE SEQUENCE [LARGE SCALE GENOMIC DNA]</scope>
    <source>
        <strain evidence="1 2">JCM 15093</strain>
    </source>
</reference>
<protein>
    <submittedName>
        <fullName evidence="1">Cell division protein FtsQ</fullName>
    </submittedName>
</protein>
<dbReference type="GO" id="GO:0051301">
    <property type="term" value="P:cell division"/>
    <property type="evidence" value="ECO:0007669"/>
    <property type="project" value="UniProtKB-KW"/>
</dbReference>
<dbReference type="AlphaFoldDB" id="A0A069D4R4"/>
<dbReference type="Proteomes" id="UP000027601">
    <property type="component" value="Unassembled WGS sequence"/>
</dbReference>
<evidence type="ECO:0000313" key="1">
    <source>
        <dbReference type="EMBL" id="GAK35149.1"/>
    </source>
</evidence>
<proteinExistence type="predicted"/>
<accession>A0A069D4R4</accession>